<evidence type="ECO:0000256" key="4">
    <source>
        <dbReference type="SAM" id="Phobius"/>
    </source>
</evidence>
<evidence type="ECO:0000256" key="3">
    <source>
        <dbReference type="ARBA" id="ARBA00022553"/>
    </source>
</evidence>
<organism evidence="6 7">
    <name type="scientific">Acidithiobacillus marinus</name>
    <dbReference type="NCBI Taxonomy" id="187490"/>
    <lineage>
        <taxon>Bacteria</taxon>
        <taxon>Pseudomonadati</taxon>
        <taxon>Pseudomonadota</taxon>
        <taxon>Acidithiobacillia</taxon>
        <taxon>Acidithiobacillales</taxon>
        <taxon>Acidithiobacillaceae</taxon>
        <taxon>Acidithiobacillus</taxon>
    </lineage>
</organism>
<dbReference type="Gene3D" id="1.10.287.130">
    <property type="match status" value="1"/>
</dbReference>
<dbReference type="PANTHER" id="PTHR43065:SF52">
    <property type="entry name" value="SENSOR PROTEIN KINASE PILS"/>
    <property type="match status" value="1"/>
</dbReference>
<dbReference type="SUPFAM" id="SSF47384">
    <property type="entry name" value="Homodimeric domain of signal transducing histidine kinase"/>
    <property type="match status" value="1"/>
</dbReference>
<dbReference type="AlphaFoldDB" id="A0A2I1DPX5"/>
<evidence type="ECO:0000256" key="2">
    <source>
        <dbReference type="ARBA" id="ARBA00012438"/>
    </source>
</evidence>
<dbReference type="SUPFAM" id="SSF55874">
    <property type="entry name" value="ATPase domain of HSP90 chaperone/DNA topoisomerase II/histidine kinase"/>
    <property type="match status" value="1"/>
</dbReference>
<dbReference type="GO" id="GO:0000155">
    <property type="term" value="F:phosphorelay sensor kinase activity"/>
    <property type="evidence" value="ECO:0007669"/>
    <property type="project" value="InterPro"/>
</dbReference>
<keyword evidence="4" id="KW-0812">Transmembrane</keyword>
<dbReference type="CDD" id="cd00075">
    <property type="entry name" value="HATPase"/>
    <property type="match status" value="1"/>
</dbReference>
<comment type="catalytic activity">
    <reaction evidence="1">
        <text>ATP + protein L-histidine = ADP + protein N-phospho-L-histidine.</text>
        <dbReference type="EC" id="2.7.13.3"/>
    </reaction>
</comment>
<dbReference type="InParanoid" id="A0A2I1DPX5"/>
<gene>
    <name evidence="6" type="ORF">B1757_00655</name>
</gene>
<keyword evidence="4" id="KW-0472">Membrane</keyword>
<dbReference type="Pfam" id="PF00512">
    <property type="entry name" value="HisKA"/>
    <property type="match status" value="1"/>
</dbReference>
<feature type="domain" description="Histidine kinase" evidence="5">
    <location>
        <begin position="321"/>
        <end position="531"/>
    </location>
</feature>
<evidence type="ECO:0000256" key="1">
    <source>
        <dbReference type="ARBA" id="ARBA00000085"/>
    </source>
</evidence>
<dbReference type="Pfam" id="PF25323">
    <property type="entry name" value="6TM_PilS"/>
    <property type="match status" value="1"/>
</dbReference>
<name>A0A2I1DPX5_9PROT</name>
<dbReference type="EMBL" id="MXAV01000004">
    <property type="protein sequence ID" value="PKY11899.1"/>
    <property type="molecule type" value="Genomic_DNA"/>
</dbReference>
<dbReference type="PRINTS" id="PR00344">
    <property type="entry name" value="BCTRLSENSOR"/>
</dbReference>
<protein>
    <recommendedName>
        <fullName evidence="2">histidine kinase</fullName>
        <ecNumber evidence="2">2.7.13.3</ecNumber>
    </recommendedName>
</protein>
<feature type="transmembrane region" description="Helical" evidence="4">
    <location>
        <begin position="20"/>
        <end position="39"/>
    </location>
</feature>
<dbReference type="CDD" id="cd00082">
    <property type="entry name" value="HisKA"/>
    <property type="match status" value="1"/>
</dbReference>
<evidence type="ECO:0000313" key="6">
    <source>
        <dbReference type="EMBL" id="PKY11899.1"/>
    </source>
</evidence>
<dbReference type="SMART" id="SM00387">
    <property type="entry name" value="HATPase_c"/>
    <property type="match status" value="1"/>
</dbReference>
<dbReference type="PROSITE" id="PS50109">
    <property type="entry name" value="HIS_KIN"/>
    <property type="match status" value="1"/>
</dbReference>
<feature type="transmembrane region" description="Helical" evidence="4">
    <location>
        <begin position="152"/>
        <end position="174"/>
    </location>
</feature>
<keyword evidence="4" id="KW-1133">Transmembrane helix</keyword>
<dbReference type="InterPro" id="IPR003661">
    <property type="entry name" value="HisK_dim/P_dom"/>
</dbReference>
<reference evidence="6 7" key="1">
    <citation type="submission" date="2017-03" db="EMBL/GenBank/DDBJ databases">
        <title>Draft genime sequence of the acidophilic sulfur-oxidizing bacterium Acidithiobacillus sp. SH, isolated from seawater.</title>
        <authorList>
            <person name="Sharmin S."/>
            <person name="Tokuhisa M."/>
            <person name="Kanao T."/>
            <person name="Kamimura K."/>
        </authorList>
    </citation>
    <scope>NUCLEOTIDE SEQUENCE [LARGE SCALE GENOMIC DNA]</scope>
    <source>
        <strain evidence="6 7">SH</strain>
    </source>
</reference>
<evidence type="ECO:0000313" key="7">
    <source>
        <dbReference type="Proteomes" id="UP000234329"/>
    </source>
</evidence>
<keyword evidence="6" id="KW-0418">Kinase</keyword>
<dbReference type="RefSeq" id="WP_101536491.1">
    <property type="nucleotide sequence ID" value="NZ_MXAV01000004.1"/>
</dbReference>
<evidence type="ECO:0000259" key="5">
    <source>
        <dbReference type="PROSITE" id="PS50109"/>
    </source>
</evidence>
<dbReference type="InterPro" id="IPR036890">
    <property type="entry name" value="HATPase_C_sf"/>
</dbReference>
<dbReference type="SMART" id="SM00388">
    <property type="entry name" value="HisKA"/>
    <property type="match status" value="1"/>
</dbReference>
<dbReference type="EC" id="2.7.13.3" evidence="2"/>
<feature type="transmembrane region" description="Helical" evidence="4">
    <location>
        <begin position="51"/>
        <end position="69"/>
    </location>
</feature>
<dbReference type="InterPro" id="IPR003594">
    <property type="entry name" value="HATPase_dom"/>
</dbReference>
<feature type="transmembrane region" description="Helical" evidence="4">
    <location>
        <begin position="128"/>
        <end position="146"/>
    </location>
</feature>
<dbReference type="Proteomes" id="UP000234329">
    <property type="component" value="Unassembled WGS sequence"/>
</dbReference>
<proteinExistence type="predicted"/>
<comment type="caution">
    <text evidence="6">The sequence shown here is derived from an EMBL/GenBank/DDBJ whole genome shotgun (WGS) entry which is preliminary data.</text>
</comment>
<accession>A0A2I1DPX5</accession>
<keyword evidence="6" id="KW-0808">Transferase</keyword>
<keyword evidence="3" id="KW-0597">Phosphoprotein</keyword>
<sequence length="537" mass="59819">MTAELLQQDGAWRRLWGVSAYRLLIAAAIAVLVQLPFSASLLDLGPRLRPLSLVSLVAAGMSLFYLLLLLMKLPDQSRWHVWLQVLLDTVLVLLLLHYGGGISGPFSILPFLLLVSVASLLRGKGAFLFVWILLLLLVVESLQGGMASVHPLFGQLFIYILALVAVAVLADSLVRSLDRGNRLAQQRDQELFNLNVLNQEIVQYMDVGVLVLDRHNRVILSNPLARKLTGYRFWGNVPVAIDLVQARIAAMLIKQQGDDDEVLLPLGPDDPAAKDRTPSLLVRKITLPDSPYRLLLLRDALALRVREHEAQLAALGRLAANIAHEIRNPLSVIRHAANLLDENLENKGSRHLFAILERETVRINDIVESVLEMARPGPAHLEPIALSSWLPKLVVQLQTDPQLAETHVLVEDIPGSLLVYADPAQLRQVIWNLLHNAAQYGIDAEGLCRMEISAERFNKDQVMLTLRDFGPGIRPEVMERIFEPFFTTNSRGTGLGLPMVRELISMNGGHVQCENHAEGGVLFKIFLPCWNLHEEET</sequence>
<dbReference type="Pfam" id="PF02518">
    <property type="entry name" value="HATPase_c"/>
    <property type="match status" value="1"/>
</dbReference>
<dbReference type="FunCoup" id="A0A2I1DPX5">
    <property type="interactions" value="248"/>
</dbReference>
<dbReference type="InterPro" id="IPR005467">
    <property type="entry name" value="His_kinase_dom"/>
</dbReference>
<dbReference type="PANTHER" id="PTHR43065">
    <property type="entry name" value="SENSOR HISTIDINE KINASE"/>
    <property type="match status" value="1"/>
</dbReference>
<keyword evidence="7" id="KW-1185">Reference proteome</keyword>
<dbReference type="InterPro" id="IPR036097">
    <property type="entry name" value="HisK_dim/P_sf"/>
</dbReference>
<dbReference type="OrthoDB" id="5287391at2"/>
<dbReference type="InterPro" id="IPR004358">
    <property type="entry name" value="Sig_transdc_His_kin-like_C"/>
</dbReference>
<dbReference type="Gene3D" id="3.30.565.10">
    <property type="entry name" value="Histidine kinase-like ATPase, C-terminal domain"/>
    <property type="match status" value="1"/>
</dbReference>